<sequence>MRAAVEAAVIEVEAEDASTAMLRAVELAAKDVAWERITAEEDYTVHPLSAEREGEAWAPDDGLVHGYDRFLLLHADTSSGEGELLLEPWMSQESDLLVADVTGDWIGRLEAVLEDQAGAYLRDLQANHAGGNVVDFGLWAARRRLRQMADLADK</sequence>
<dbReference type="Proteomes" id="UP000030003">
    <property type="component" value="Unassembled WGS sequence"/>
</dbReference>
<evidence type="ECO:0000313" key="2">
    <source>
        <dbReference type="Proteomes" id="UP000030003"/>
    </source>
</evidence>
<name>A0A0A0M9P1_9GAMM</name>
<gene>
    <name evidence="1" type="ORF">N791_00395</name>
</gene>
<protein>
    <submittedName>
        <fullName evidence="1">Uncharacterized protein</fullName>
    </submittedName>
</protein>
<dbReference type="EMBL" id="AVBH01000004">
    <property type="protein sequence ID" value="KGO99768.1"/>
    <property type="molecule type" value="Genomic_DNA"/>
</dbReference>
<comment type="caution">
    <text evidence="1">The sequence shown here is derived from an EMBL/GenBank/DDBJ whole genome shotgun (WGS) entry which is preliminary data.</text>
</comment>
<dbReference type="AlphaFoldDB" id="A0A0A0M9P1"/>
<keyword evidence="2" id="KW-1185">Reference proteome</keyword>
<organism evidence="1 2">
    <name type="scientific">Lysobacter defluvii IMMIB APB-9 = DSM 18482</name>
    <dbReference type="NCBI Taxonomy" id="1385515"/>
    <lineage>
        <taxon>Bacteria</taxon>
        <taxon>Pseudomonadati</taxon>
        <taxon>Pseudomonadota</taxon>
        <taxon>Gammaproteobacteria</taxon>
        <taxon>Lysobacterales</taxon>
        <taxon>Lysobacteraceae</taxon>
        <taxon>Novilysobacter</taxon>
    </lineage>
</organism>
<dbReference type="eggNOG" id="ENOG5033HU3">
    <property type="taxonomic scope" value="Bacteria"/>
</dbReference>
<evidence type="ECO:0000313" key="1">
    <source>
        <dbReference type="EMBL" id="KGO99768.1"/>
    </source>
</evidence>
<proteinExistence type="predicted"/>
<accession>A0A0A0M9P1</accession>
<reference evidence="1 2" key="1">
    <citation type="submission" date="2013-08" db="EMBL/GenBank/DDBJ databases">
        <title>Genomic analysis of Lysobacter defluvii.</title>
        <authorList>
            <person name="Wang Q."/>
            <person name="Wang G."/>
        </authorList>
    </citation>
    <scope>NUCLEOTIDE SEQUENCE [LARGE SCALE GENOMIC DNA]</scope>
    <source>
        <strain evidence="1 2">IMMIB APB-9</strain>
    </source>
</reference>